<dbReference type="SUPFAM" id="SSF52172">
    <property type="entry name" value="CheY-like"/>
    <property type="match status" value="1"/>
</dbReference>
<sequence>MNILLIDDEESMRHMLSVLLTKAGFEAKSAESAEAGLGAMEREDFDFILCDIKMPGMGGLGFLEKIKELYPEQTVIMMSAYGTIENAIECMKLGAYDYISKPFKTDEIIL</sequence>
<feature type="domain" description="Response regulatory" evidence="4">
    <location>
        <begin position="2"/>
        <end position="110"/>
    </location>
</feature>
<dbReference type="FunFam" id="3.40.50.2300:FF:000018">
    <property type="entry name" value="DNA-binding transcriptional regulator NtrC"/>
    <property type="match status" value="1"/>
</dbReference>
<protein>
    <recommendedName>
        <fullName evidence="4">Response regulatory domain-containing protein</fullName>
    </recommendedName>
</protein>
<evidence type="ECO:0000256" key="3">
    <source>
        <dbReference type="ARBA" id="ARBA00023163"/>
    </source>
</evidence>
<gene>
    <name evidence="5" type="ORF">S01H1_54891</name>
</gene>
<dbReference type="PANTHER" id="PTHR43228">
    <property type="entry name" value="TWO-COMPONENT RESPONSE REGULATOR"/>
    <property type="match status" value="1"/>
</dbReference>
<dbReference type="AlphaFoldDB" id="X0W8C4"/>
<dbReference type="GO" id="GO:0000160">
    <property type="term" value="P:phosphorelay signal transduction system"/>
    <property type="evidence" value="ECO:0007669"/>
    <property type="project" value="InterPro"/>
</dbReference>
<dbReference type="InterPro" id="IPR011006">
    <property type="entry name" value="CheY-like_superfamily"/>
</dbReference>
<evidence type="ECO:0000256" key="2">
    <source>
        <dbReference type="ARBA" id="ARBA00023015"/>
    </source>
</evidence>
<dbReference type="Gene3D" id="3.40.50.2300">
    <property type="match status" value="1"/>
</dbReference>
<feature type="non-terminal residue" evidence="5">
    <location>
        <position position="110"/>
    </location>
</feature>
<dbReference type="PROSITE" id="PS50110">
    <property type="entry name" value="RESPONSE_REGULATORY"/>
    <property type="match status" value="1"/>
</dbReference>
<dbReference type="Pfam" id="PF00072">
    <property type="entry name" value="Response_reg"/>
    <property type="match status" value="1"/>
</dbReference>
<dbReference type="InterPro" id="IPR001789">
    <property type="entry name" value="Sig_transdc_resp-reg_receiver"/>
</dbReference>
<dbReference type="PANTHER" id="PTHR43228:SF1">
    <property type="entry name" value="TWO-COMPONENT RESPONSE REGULATOR ARR22"/>
    <property type="match status" value="1"/>
</dbReference>
<keyword evidence="2" id="KW-0805">Transcription regulation</keyword>
<keyword evidence="1" id="KW-0597">Phosphoprotein</keyword>
<organism evidence="5">
    <name type="scientific">marine sediment metagenome</name>
    <dbReference type="NCBI Taxonomy" id="412755"/>
    <lineage>
        <taxon>unclassified sequences</taxon>
        <taxon>metagenomes</taxon>
        <taxon>ecological metagenomes</taxon>
    </lineage>
</organism>
<reference evidence="5" key="1">
    <citation type="journal article" date="2014" name="Front. Microbiol.">
        <title>High frequency of phylogenetically diverse reductive dehalogenase-homologous genes in deep subseafloor sedimentary metagenomes.</title>
        <authorList>
            <person name="Kawai M."/>
            <person name="Futagami T."/>
            <person name="Toyoda A."/>
            <person name="Takaki Y."/>
            <person name="Nishi S."/>
            <person name="Hori S."/>
            <person name="Arai W."/>
            <person name="Tsubouchi T."/>
            <person name="Morono Y."/>
            <person name="Uchiyama I."/>
            <person name="Ito T."/>
            <person name="Fujiyama A."/>
            <person name="Inagaki F."/>
            <person name="Takami H."/>
        </authorList>
    </citation>
    <scope>NUCLEOTIDE SEQUENCE</scope>
    <source>
        <strain evidence="5">Expedition CK06-06</strain>
    </source>
</reference>
<evidence type="ECO:0000313" key="5">
    <source>
        <dbReference type="EMBL" id="GAG20858.1"/>
    </source>
</evidence>
<dbReference type="SMART" id="SM00448">
    <property type="entry name" value="REC"/>
    <property type="match status" value="1"/>
</dbReference>
<name>X0W8C4_9ZZZZ</name>
<dbReference type="EMBL" id="BARS01035643">
    <property type="protein sequence ID" value="GAG20858.1"/>
    <property type="molecule type" value="Genomic_DNA"/>
</dbReference>
<evidence type="ECO:0000259" key="4">
    <source>
        <dbReference type="PROSITE" id="PS50110"/>
    </source>
</evidence>
<keyword evidence="3" id="KW-0804">Transcription</keyword>
<evidence type="ECO:0000256" key="1">
    <source>
        <dbReference type="ARBA" id="ARBA00022553"/>
    </source>
</evidence>
<proteinExistence type="predicted"/>
<comment type="caution">
    <text evidence="5">The sequence shown here is derived from an EMBL/GenBank/DDBJ whole genome shotgun (WGS) entry which is preliminary data.</text>
</comment>
<dbReference type="InterPro" id="IPR052048">
    <property type="entry name" value="ST_Response_Regulator"/>
</dbReference>
<accession>X0W8C4</accession>